<accession>A0A0D1WCL3</accession>
<dbReference type="InterPro" id="IPR008942">
    <property type="entry name" value="ENTH_VHS"/>
</dbReference>
<dbReference type="Proteomes" id="UP000053599">
    <property type="component" value="Unassembled WGS sequence"/>
</dbReference>
<dbReference type="InterPro" id="IPR006569">
    <property type="entry name" value="CID_dom"/>
</dbReference>
<evidence type="ECO:0000259" key="2">
    <source>
        <dbReference type="PROSITE" id="PS51391"/>
    </source>
</evidence>
<name>A0A0D1WCL3_9EURO</name>
<feature type="domain" description="CID" evidence="2">
    <location>
        <begin position="24"/>
        <end position="179"/>
    </location>
</feature>
<dbReference type="Pfam" id="PF04818">
    <property type="entry name" value="CID"/>
    <property type="match status" value="1"/>
</dbReference>
<dbReference type="SUPFAM" id="SSF48464">
    <property type="entry name" value="ENTH/VHS domain"/>
    <property type="match status" value="1"/>
</dbReference>
<protein>
    <recommendedName>
        <fullName evidence="2">CID domain-containing protein</fullName>
    </recommendedName>
</protein>
<feature type="compositionally biased region" description="Pro residues" evidence="1">
    <location>
        <begin position="465"/>
        <end position="494"/>
    </location>
</feature>
<evidence type="ECO:0000313" key="3">
    <source>
        <dbReference type="EMBL" id="KIV86475.1"/>
    </source>
</evidence>
<evidence type="ECO:0000256" key="1">
    <source>
        <dbReference type="SAM" id="MobiDB-lite"/>
    </source>
</evidence>
<dbReference type="EMBL" id="KN846951">
    <property type="protein sequence ID" value="KIV86475.1"/>
    <property type="molecule type" value="Genomic_DNA"/>
</dbReference>
<dbReference type="STRING" id="1016849.A0A0D1WCL3"/>
<feature type="compositionally biased region" description="Low complexity" evidence="1">
    <location>
        <begin position="384"/>
        <end position="393"/>
    </location>
</feature>
<reference evidence="3 4" key="1">
    <citation type="submission" date="2015-01" db="EMBL/GenBank/DDBJ databases">
        <title>The Genome Sequence of Exophiala sideris CBS121828.</title>
        <authorList>
            <consortium name="The Broad Institute Genomics Platform"/>
            <person name="Cuomo C."/>
            <person name="de Hoog S."/>
            <person name="Gorbushina A."/>
            <person name="Stielow B."/>
            <person name="Teixiera M."/>
            <person name="Abouelleil A."/>
            <person name="Chapman S.B."/>
            <person name="Priest M."/>
            <person name="Young S.K."/>
            <person name="Wortman J."/>
            <person name="Nusbaum C."/>
            <person name="Birren B."/>
        </authorList>
    </citation>
    <scope>NUCLEOTIDE SEQUENCE [LARGE SCALE GENOMIC DNA]</scope>
    <source>
        <strain evidence="3 4">CBS 121828</strain>
    </source>
</reference>
<dbReference type="AlphaFoldDB" id="A0A0D1WCL3"/>
<dbReference type="HOGENOM" id="CLU_021915_1_0_1"/>
<dbReference type="Gene3D" id="1.25.40.90">
    <property type="match status" value="1"/>
</dbReference>
<dbReference type="GO" id="GO:0006874">
    <property type="term" value="P:intracellular calcium ion homeostasis"/>
    <property type="evidence" value="ECO:0007669"/>
    <property type="project" value="TreeGrafter"/>
</dbReference>
<feature type="compositionally biased region" description="Pro residues" evidence="1">
    <location>
        <begin position="435"/>
        <end position="454"/>
    </location>
</feature>
<dbReference type="OrthoDB" id="21470at2759"/>
<evidence type="ECO:0000313" key="4">
    <source>
        <dbReference type="Proteomes" id="UP000053599"/>
    </source>
</evidence>
<dbReference type="PANTHER" id="PTHR12323:SF0">
    <property type="entry name" value="CALCIUM HOMEOSTASIS ENDOPLASMIC RETICULUM PROTEIN"/>
    <property type="match status" value="1"/>
</dbReference>
<feature type="region of interest" description="Disordered" evidence="1">
    <location>
        <begin position="316"/>
        <end position="506"/>
    </location>
</feature>
<dbReference type="PROSITE" id="PS51391">
    <property type="entry name" value="CID"/>
    <property type="match status" value="1"/>
</dbReference>
<dbReference type="GO" id="GO:0048471">
    <property type="term" value="C:perinuclear region of cytoplasm"/>
    <property type="evidence" value="ECO:0007669"/>
    <property type="project" value="TreeGrafter"/>
</dbReference>
<feature type="compositionally biased region" description="Basic residues" evidence="1">
    <location>
        <begin position="329"/>
        <end position="348"/>
    </location>
</feature>
<feature type="compositionally biased region" description="Basic and acidic residues" evidence="1">
    <location>
        <begin position="316"/>
        <end position="328"/>
    </location>
</feature>
<organism evidence="3 4">
    <name type="scientific">Exophiala sideris</name>
    <dbReference type="NCBI Taxonomy" id="1016849"/>
    <lineage>
        <taxon>Eukaryota</taxon>
        <taxon>Fungi</taxon>
        <taxon>Dikarya</taxon>
        <taxon>Ascomycota</taxon>
        <taxon>Pezizomycotina</taxon>
        <taxon>Eurotiomycetes</taxon>
        <taxon>Chaetothyriomycetidae</taxon>
        <taxon>Chaetothyriales</taxon>
        <taxon>Herpotrichiellaceae</taxon>
        <taxon>Exophiala</taxon>
    </lineage>
</organism>
<feature type="compositionally biased region" description="Pro residues" evidence="1">
    <location>
        <begin position="402"/>
        <end position="417"/>
    </location>
</feature>
<gene>
    <name evidence="3" type="ORF">PV11_02086</name>
</gene>
<proteinExistence type="predicted"/>
<sequence length="506" mass="56307">MAHHLSLAKAAFGAFLLRPDVTKVSRDDLPQFHNAFEAVLANCSRQNIQTCKEWLVGNVVVSATRVSALGKFLATTSKHLASQTGETAAIDVPRQRLHILYLLNDLLHHCRYHATDKDLYTTLTQSLQPFLPELFRLAVEDAKPKISRRLQDLVEIWQEAKYLEKNLLNRITDILTGSSPSTTEEVQVEPKPERATKELPYNLPATHGDPSLPFYDLPAGNLMPLIAPNSSQPMRADDIRALQLSAGAADESLVNALKDFLVDVQSMDDSMAHLDKSGVQPEMDEMGQIWYRDDAGDLVGDTYYGWSRAFCEKMRRRDRSNSGDESQRSRSRSSSRSRSRSRVKRRRYSTSDDGRSRMSRSYSRSRSRHGGPSRGRDPSRSRSRSISPEQSRPMLGRSQQPDVPPHPSHHSPIPPSAPAHSLPSKPPAQFGGVPILPPPNWTGPWPPPPPPPPSQLSGNAGFPNLPFPPPPPPPNFPTQPVAWPPYPPAPPPGYPYGGNGRYNERR</sequence>
<dbReference type="PANTHER" id="PTHR12323">
    <property type="entry name" value="SR-RELATED CTD ASSOCIATED FACTOR 6"/>
    <property type="match status" value="1"/>
</dbReference>